<feature type="compositionally biased region" description="Low complexity" evidence="1">
    <location>
        <begin position="90"/>
        <end position="99"/>
    </location>
</feature>
<keyword evidence="3" id="KW-1185">Reference proteome</keyword>
<evidence type="ECO:0000313" key="3">
    <source>
        <dbReference type="Proteomes" id="UP000837803"/>
    </source>
</evidence>
<sequence length="269" mass="28429">MASFKKELKAIMSRFDAAQEAFTEGADKHKKSKKKLKASKAKIKSLEQKVASLKQELKLARKKSKASKAPATPVDSTATTASKPKRASKDSSGSAAKSTGARRGRPKKSDSSSTSSSNGSKTAKSAKQYNNNVSAEELAQAVSDAPDTVSEAAAEKTSPKPRRGRPAKSGAPKASAAKKPRATSGTGRRGRPSTKPPASPLTKINGVGATMATRFEEAGVTTVEQFAKLSDDDMKEVLQKCGPRYRSADATRMESYRSAARDAMQSSES</sequence>
<accession>A0ABM9B389</accession>
<dbReference type="Proteomes" id="UP000837803">
    <property type="component" value="Unassembled WGS sequence"/>
</dbReference>
<dbReference type="Gene3D" id="1.10.150.20">
    <property type="entry name" value="5' to 3' exonuclease, C-terminal subdomain"/>
    <property type="match status" value="1"/>
</dbReference>
<reference evidence="2" key="1">
    <citation type="submission" date="2021-12" db="EMBL/GenBank/DDBJ databases">
        <authorList>
            <person name="Rodrigo-Torres L."/>
            <person name="Arahal R. D."/>
            <person name="Lucena T."/>
        </authorList>
    </citation>
    <scope>NUCLEOTIDE SEQUENCE</scope>
    <source>
        <strain evidence="2">CECT 8419</strain>
    </source>
</reference>
<protein>
    <submittedName>
        <fullName evidence="2">Uncharacterized protein</fullName>
    </submittedName>
</protein>
<feature type="region of interest" description="Disordered" evidence="1">
    <location>
        <begin position="22"/>
        <end position="42"/>
    </location>
</feature>
<feature type="region of interest" description="Disordered" evidence="1">
    <location>
        <begin position="249"/>
        <end position="269"/>
    </location>
</feature>
<evidence type="ECO:0000313" key="2">
    <source>
        <dbReference type="EMBL" id="CAH1001585.1"/>
    </source>
</evidence>
<evidence type="ECO:0000256" key="1">
    <source>
        <dbReference type="SAM" id="MobiDB-lite"/>
    </source>
</evidence>
<organism evidence="2 3">
    <name type="scientific">Neolewinella maritima</name>
    <dbReference type="NCBI Taxonomy" id="1383882"/>
    <lineage>
        <taxon>Bacteria</taxon>
        <taxon>Pseudomonadati</taxon>
        <taxon>Bacteroidota</taxon>
        <taxon>Saprospiria</taxon>
        <taxon>Saprospirales</taxon>
        <taxon>Lewinellaceae</taxon>
        <taxon>Neolewinella</taxon>
    </lineage>
</organism>
<dbReference type="RefSeq" id="WP_238751434.1">
    <property type="nucleotide sequence ID" value="NZ_CAKLPZ010000003.1"/>
</dbReference>
<dbReference type="EMBL" id="CAKLPZ010000003">
    <property type="protein sequence ID" value="CAH1001585.1"/>
    <property type="molecule type" value="Genomic_DNA"/>
</dbReference>
<feature type="compositionally biased region" description="Basic residues" evidence="1">
    <location>
        <begin position="28"/>
        <end position="42"/>
    </location>
</feature>
<comment type="caution">
    <text evidence="2">The sequence shown here is derived from an EMBL/GenBank/DDBJ whole genome shotgun (WGS) entry which is preliminary data.</text>
</comment>
<gene>
    <name evidence="2" type="ORF">LEM8419_02488</name>
</gene>
<feature type="compositionally biased region" description="Low complexity" evidence="1">
    <location>
        <begin position="111"/>
        <end position="127"/>
    </location>
</feature>
<feature type="region of interest" description="Disordered" evidence="1">
    <location>
        <begin position="57"/>
        <end position="210"/>
    </location>
</feature>
<proteinExistence type="predicted"/>
<name>A0ABM9B389_9BACT</name>